<keyword evidence="2" id="KW-0732">Signal</keyword>
<comment type="caution">
    <text evidence="3">The sequence shown here is derived from an EMBL/GenBank/DDBJ whole genome shotgun (WGS) entry which is preliminary data.</text>
</comment>
<evidence type="ECO:0000256" key="1">
    <source>
        <dbReference type="SAM" id="MobiDB-lite"/>
    </source>
</evidence>
<proteinExistence type="predicted"/>
<sequence>MTRRIRFAQLMLLLLGCGVFPEVSAMTPTTPPSQADRIQRQQGQGTPWWPSDTPGPRTPAAPTGQEARSLPTLDLLITLRLLRDQVKQGHIQPTPAASAALRELLPGLLREPALGNRKATDTRLAVLETLSTADVALLERQRLALEQRASLLLTRARIAAPDGPVNITEVRLGFMVPGGTALVKELRQQPTLNPYRQAGANAALLRELLALLNLNR</sequence>
<evidence type="ECO:0000256" key="2">
    <source>
        <dbReference type="SAM" id="SignalP"/>
    </source>
</evidence>
<dbReference type="AlphaFoldDB" id="A0A418V628"/>
<protein>
    <submittedName>
        <fullName evidence="3">Uncharacterized protein</fullName>
    </submittedName>
</protein>
<name>A0A418V628_9DEIO</name>
<dbReference type="OrthoDB" id="74261at2"/>
<feature type="region of interest" description="Disordered" evidence="1">
    <location>
        <begin position="26"/>
        <end position="67"/>
    </location>
</feature>
<keyword evidence="4" id="KW-1185">Reference proteome</keyword>
<feature type="compositionally biased region" description="Low complexity" evidence="1">
    <location>
        <begin position="54"/>
        <end position="67"/>
    </location>
</feature>
<dbReference type="EMBL" id="QYUJ01000014">
    <property type="protein sequence ID" value="RJF71529.1"/>
    <property type="molecule type" value="Genomic_DNA"/>
</dbReference>
<dbReference type="RefSeq" id="WP_119762797.1">
    <property type="nucleotide sequence ID" value="NZ_QYUJ01000014.1"/>
</dbReference>
<accession>A0A418V628</accession>
<dbReference type="Proteomes" id="UP000286287">
    <property type="component" value="Unassembled WGS sequence"/>
</dbReference>
<feature type="signal peptide" evidence="2">
    <location>
        <begin position="1"/>
        <end position="25"/>
    </location>
</feature>
<evidence type="ECO:0000313" key="3">
    <source>
        <dbReference type="EMBL" id="RJF71529.1"/>
    </source>
</evidence>
<gene>
    <name evidence="3" type="ORF">D3875_08060</name>
</gene>
<feature type="chain" id="PRO_5019080435" evidence="2">
    <location>
        <begin position="26"/>
        <end position="216"/>
    </location>
</feature>
<dbReference type="PROSITE" id="PS51257">
    <property type="entry name" value="PROKAR_LIPOPROTEIN"/>
    <property type="match status" value="1"/>
</dbReference>
<evidence type="ECO:0000313" key="4">
    <source>
        <dbReference type="Proteomes" id="UP000286287"/>
    </source>
</evidence>
<organism evidence="3 4">
    <name type="scientific">Deinococcus cavernae</name>
    <dbReference type="NCBI Taxonomy" id="2320857"/>
    <lineage>
        <taxon>Bacteria</taxon>
        <taxon>Thermotogati</taxon>
        <taxon>Deinococcota</taxon>
        <taxon>Deinococci</taxon>
        <taxon>Deinococcales</taxon>
        <taxon>Deinococcaceae</taxon>
        <taxon>Deinococcus</taxon>
    </lineage>
</organism>
<reference evidence="3 4" key="1">
    <citation type="submission" date="2018-09" db="EMBL/GenBank/DDBJ databases">
        <authorList>
            <person name="Zhu H."/>
        </authorList>
    </citation>
    <scope>NUCLEOTIDE SEQUENCE [LARGE SCALE GENOMIC DNA]</scope>
    <source>
        <strain evidence="3 4">K2S05-167</strain>
    </source>
</reference>